<gene>
    <name evidence="1" type="ORF">Dsin_007910</name>
</gene>
<protein>
    <recommendedName>
        <fullName evidence="3">DUF4283 domain-containing protein</fullName>
    </recommendedName>
</protein>
<evidence type="ECO:0008006" key="3">
    <source>
        <dbReference type="Google" id="ProtNLM"/>
    </source>
</evidence>
<dbReference type="AlphaFoldDB" id="A0AAE0B1X4"/>
<name>A0AAE0B1X4_9ROSI</name>
<reference evidence="1" key="1">
    <citation type="journal article" date="2023" name="Plant J.">
        <title>Genome sequences and population genomics provide insights into the demographic history, inbreeding, and mutation load of two 'living fossil' tree species of Dipteronia.</title>
        <authorList>
            <person name="Feng Y."/>
            <person name="Comes H.P."/>
            <person name="Chen J."/>
            <person name="Zhu S."/>
            <person name="Lu R."/>
            <person name="Zhang X."/>
            <person name="Li P."/>
            <person name="Qiu J."/>
            <person name="Olsen K.M."/>
            <person name="Qiu Y."/>
        </authorList>
    </citation>
    <scope>NUCLEOTIDE SEQUENCE</scope>
    <source>
        <strain evidence="1">NBL</strain>
    </source>
</reference>
<comment type="caution">
    <text evidence="1">The sequence shown here is derived from an EMBL/GenBank/DDBJ whole genome shotgun (WGS) entry which is preliminary data.</text>
</comment>
<accession>A0AAE0B1X4</accession>
<evidence type="ECO:0000313" key="1">
    <source>
        <dbReference type="EMBL" id="KAK3228048.1"/>
    </source>
</evidence>
<organism evidence="1 2">
    <name type="scientific">Dipteronia sinensis</name>
    <dbReference type="NCBI Taxonomy" id="43782"/>
    <lineage>
        <taxon>Eukaryota</taxon>
        <taxon>Viridiplantae</taxon>
        <taxon>Streptophyta</taxon>
        <taxon>Embryophyta</taxon>
        <taxon>Tracheophyta</taxon>
        <taxon>Spermatophyta</taxon>
        <taxon>Magnoliopsida</taxon>
        <taxon>eudicotyledons</taxon>
        <taxon>Gunneridae</taxon>
        <taxon>Pentapetalae</taxon>
        <taxon>rosids</taxon>
        <taxon>malvids</taxon>
        <taxon>Sapindales</taxon>
        <taxon>Sapindaceae</taxon>
        <taxon>Hippocastanoideae</taxon>
        <taxon>Acereae</taxon>
        <taxon>Dipteronia</taxon>
    </lineage>
</organism>
<dbReference type="EMBL" id="JANJYJ010000002">
    <property type="protein sequence ID" value="KAK3228048.1"/>
    <property type="molecule type" value="Genomic_DNA"/>
</dbReference>
<evidence type="ECO:0000313" key="2">
    <source>
        <dbReference type="Proteomes" id="UP001281410"/>
    </source>
</evidence>
<sequence length="115" mass="13983">MKLSENLKLKLCKSWENSVILKIMGRTHTLNFMLAKLRQKWPLIGHWQLTDLDHGYFVARFQKLEDLRLFPTNILLFRSEDLTLCLEKKQFVECWFRLDFPKSLWNGWMWICYVS</sequence>
<dbReference type="Proteomes" id="UP001281410">
    <property type="component" value="Unassembled WGS sequence"/>
</dbReference>
<keyword evidence="2" id="KW-1185">Reference proteome</keyword>
<proteinExistence type="predicted"/>